<reference evidence="2 3" key="1">
    <citation type="submission" date="2019-03" db="EMBL/GenBank/DDBJ databases">
        <title>Genomic Encyclopedia of Type Strains, Phase IV (KMG-IV): sequencing the most valuable type-strain genomes for metagenomic binning, comparative biology and taxonomic classification.</title>
        <authorList>
            <person name="Goeker M."/>
        </authorList>
    </citation>
    <scope>NUCLEOTIDE SEQUENCE [LARGE SCALE GENOMIC DNA]</scope>
    <source>
        <strain evidence="2 3">DSM 102852</strain>
    </source>
</reference>
<dbReference type="SUPFAM" id="SSF51197">
    <property type="entry name" value="Clavaminate synthase-like"/>
    <property type="match status" value="1"/>
</dbReference>
<proteinExistence type="predicted"/>
<sequence>MGFNYLTVERVSTISPQDFYTHYVKPQKPVVIERLTADWPAYEKWHFEYIKQVAGEQIVPLYNNDPVDYNKKVNEPDASMPMGQYIDQLVSGRTNLRIFLYNIMKHVPALQNDFKFPDLKLKLLKGLPMLFFGGKGVNVFMHFDIDYANILHFHFAGEKRCVLVPPQQSKFMYKIPYAVICREDIDFDNPDFDKWPALRHITPYVADLKHGEMLYMPEGYWHYMKYLTPGFSMSLRALATKPKHLARAFYNIFIARYYDNWMRQRKGAAWLAEKNQRAISETHQHLNAMNS</sequence>
<evidence type="ECO:0000313" key="3">
    <source>
        <dbReference type="Proteomes" id="UP000294480"/>
    </source>
</evidence>
<dbReference type="PANTHER" id="PTHR12461">
    <property type="entry name" value="HYPOXIA-INDUCIBLE FACTOR 1 ALPHA INHIBITOR-RELATED"/>
    <property type="match status" value="1"/>
</dbReference>
<feature type="domain" description="JmjC" evidence="1">
    <location>
        <begin position="105"/>
        <end position="256"/>
    </location>
</feature>
<dbReference type="InterPro" id="IPR041667">
    <property type="entry name" value="Cupin_8"/>
</dbReference>
<dbReference type="RefSeq" id="WP_133618731.1">
    <property type="nucleotide sequence ID" value="NZ_SNZE01000001.1"/>
</dbReference>
<dbReference type="Gene3D" id="2.60.120.650">
    <property type="entry name" value="Cupin"/>
    <property type="match status" value="1"/>
</dbReference>
<evidence type="ECO:0000259" key="1">
    <source>
        <dbReference type="PROSITE" id="PS51184"/>
    </source>
</evidence>
<dbReference type="Pfam" id="PF13621">
    <property type="entry name" value="Cupin_8"/>
    <property type="match status" value="1"/>
</dbReference>
<accession>A0A4R6YBK2</accession>
<gene>
    <name evidence="2" type="ORF">DFR44_10186</name>
</gene>
<keyword evidence="3" id="KW-1185">Reference proteome</keyword>
<name>A0A4R6YBK2_9BURK</name>
<dbReference type="AlphaFoldDB" id="A0A4R6YBK2"/>
<dbReference type="PROSITE" id="PS51184">
    <property type="entry name" value="JMJC"/>
    <property type="match status" value="1"/>
</dbReference>
<comment type="caution">
    <text evidence="2">The sequence shown here is derived from an EMBL/GenBank/DDBJ whole genome shotgun (WGS) entry which is preliminary data.</text>
</comment>
<evidence type="ECO:0000313" key="2">
    <source>
        <dbReference type="EMBL" id="TDR33036.1"/>
    </source>
</evidence>
<dbReference type="Proteomes" id="UP000294480">
    <property type="component" value="Unassembled WGS sequence"/>
</dbReference>
<dbReference type="OrthoDB" id="479699at2"/>
<organism evidence="2 3">
    <name type="scientific">Hydromonas duriensis</name>
    <dbReference type="NCBI Taxonomy" id="1527608"/>
    <lineage>
        <taxon>Bacteria</taxon>
        <taxon>Pseudomonadati</taxon>
        <taxon>Pseudomonadota</taxon>
        <taxon>Betaproteobacteria</taxon>
        <taxon>Burkholderiales</taxon>
        <taxon>Burkholderiaceae</taxon>
        <taxon>Hydromonas</taxon>
    </lineage>
</organism>
<dbReference type="InterPro" id="IPR003347">
    <property type="entry name" value="JmjC_dom"/>
</dbReference>
<dbReference type="PANTHER" id="PTHR12461:SF105">
    <property type="entry name" value="HYPOXIA-INDUCIBLE FACTOR 1-ALPHA INHIBITOR"/>
    <property type="match status" value="1"/>
</dbReference>
<protein>
    <recommendedName>
        <fullName evidence="1">JmjC domain-containing protein</fullName>
    </recommendedName>
</protein>
<dbReference type="EMBL" id="SNZE01000001">
    <property type="protein sequence ID" value="TDR33036.1"/>
    <property type="molecule type" value="Genomic_DNA"/>
</dbReference>